<evidence type="ECO:0000256" key="6">
    <source>
        <dbReference type="PIRSR" id="PIRSR617867-1"/>
    </source>
</evidence>
<feature type="domain" description="Phosphotyrosine protein phosphatase I" evidence="7">
    <location>
        <begin position="1"/>
        <end position="148"/>
    </location>
</feature>
<gene>
    <name evidence="8" type="ORF">SAMN02982927_00771</name>
</gene>
<dbReference type="PANTHER" id="PTHR11717">
    <property type="entry name" value="LOW MOLECULAR WEIGHT PROTEIN TYROSINE PHOSPHATASE"/>
    <property type="match status" value="1"/>
</dbReference>
<accession>A0A1I2PH86</accession>
<keyword evidence="3" id="KW-0378">Hydrolase</keyword>
<feature type="active site" description="Proton donor" evidence="6">
    <location>
        <position position="124"/>
    </location>
</feature>
<dbReference type="EMBL" id="FOOY01000005">
    <property type="protein sequence ID" value="SFG14509.1"/>
    <property type="molecule type" value="Genomic_DNA"/>
</dbReference>
<feature type="active site" description="Nucleophile" evidence="6">
    <location>
        <position position="13"/>
    </location>
</feature>
<dbReference type="Pfam" id="PF01451">
    <property type="entry name" value="LMWPc"/>
    <property type="match status" value="1"/>
</dbReference>
<evidence type="ECO:0000256" key="1">
    <source>
        <dbReference type="ARBA" id="ARBA00011063"/>
    </source>
</evidence>
<name>A0A1I2PH86_9BACL</name>
<dbReference type="InterPro" id="IPR023485">
    <property type="entry name" value="Ptyr_pPase"/>
</dbReference>
<sequence>MRVLFVCLGNICRSPMAEAVMRMKVAKAGLSDKISVDSAGTGDWHIGDPPHRGTQKRLTASGISFDQIKARQLKPIDFEKFDRIIAMDQQNEQDLLKMAGARYKEKISRFMALLHDRPQADVPDPYYTGNFDEVYDLIDRGTEQLLEQISAGEH</sequence>
<dbReference type="SUPFAM" id="SSF52788">
    <property type="entry name" value="Phosphotyrosine protein phosphatases I"/>
    <property type="match status" value="1"/>
</dbReference>
<evidence type="ECO:0000256" key="4">
    <source>
        <dbReference type="ARBA" id="ARBA00022912"/>
    </source>
</evidence>
<dbReference type="PANTHER" id="PTHR11717:SF7">
    <property type="entry name" value="LOW MOLECULAR WEIGHT PHOSPHOTYROSINE PROTEIN PHOSPHATASE"/>
    <property type="match status" value="1"/>
</dbReference>
<dbReference type="SMART" id="SM00226">
    <property type="entry name" value="LMWPc"/>
    <property type="match status" value="1"/>
</dbReference>
<protein>
    <recommendedName>
        <fullName evidence="2">protein-tyrosine-phosphatase</fullName>
        <ecNumber evidence="2">3.1.3.48</ecNumber>
    </recommendedName>
</protein>
<evidence type="ECO:0000259" key="7">
    <source>
        <dbReference type="SMART" id="SM00226"/>
    </source>
</evidence>
<dbReference type="STRING" id="269670.SAMN02982927_00771"/>
<organism evidence="8 9">
    <name type="scientific">Sporolactobacillus nakayamae</name>
    <dbReference type="NCBI Taxonomy" id="269670"/>
    <lineage>
        <taxon>Bacteria</taxon>
        <taxon>Bacillati</taxon>
        <taxon>Bacillota</taxon>
        <taxon>Bacilli</taxon>
        <taxon>Bacillales</taxon>
        <taxon>Sporolactobacillaceae</taxon>
        <taxon>Sporolactobacillus</taxon>
    </lineage>
</organism>
<comment type="catalytic activity">
    <reaction evidence="5">
        <text>O-phospho-L-tyrosyl-[protein] + H2O = L-tyrosyl-[protein] + phosphate</text>
        <dbReference type="Rhea" id="RHEA:10684"/>
        <dbReference type="Rhea" id="RHEA-COMP:10136"/>
        <dbReference type="Rhea" id="RHEA-COMP:20101"/>
        <dbReference type="ChEBI" id="CHEBI:15377"/>
        <dbReference type="ChEBI" id="CHEBI:43474"/>
        <dbReference type="ChEBI" id="CHEBI:46858"/>
        <dbReference type="ChEBI" id="CHEBI:61978"/>
        <dbReference type="EC" id="3.1.3.48"/>
    </reaction>
</comment>
<dbReference type="PRINTS" id="PR00719">
    <property type="entry name" value="LMWPTPASE"/>
</dbReference>
<evidence type="ECO:0000256" key="5">
    <source>
        <dbReference type="ARBA" id="ARBA00051722"/>
    </source>
</evidence>
<evidence type="ECO:0000256" key="3">
    <source>
        <dbReference type="ARBA" id="ARBA00022801"/>
    </source>
</evidence>
<dbReference type="Proteomes" id="UP000198752">
    <property type="component" value="Unassembled WGS sequence"/>
</dbReference>
<dbReference type="InterPro" id="IPR050438">
    <property type="entry name" value="LMW_PTPase"/>
</dbReference>
<dbReference type="GO" id="GO:0004725">
    <property type="term" value="F:protein tyrosine phosphatase activity"/>
    <property type="evidence" value="ECO:0007669"/>
    <property type="project" value="UniProtKB-EC"/>
</dbReference>
<evidence type="ECO:0000313" key="8">
    <source>
        <dbReference type="EMBL" id="SFG14509.1"/>
    </source>
</evidence>
<dbReference type="InterPro" id="IPR036196">
    <property type="entry name" value="Ptyr_pPase_sf"/>
</dbReference>
<keyword evidence="9" id="KW-1185">Reference proteome</keyword>
<dbReference type="AlphaFoldDB" id="A0A1I2PH86"/>
<dbReference type="EC" id="3.1.3.48" evidence="2"/>
<comment type="similarity">
    <text evidence="1">Belongs to the low molecular weight phosphotyrosine protein phosphatase family.</text>
</comment>
<dbReference type="CDD" id="cd16343">
    <property type="entry name" value="LMWPTP"/>
    <property type="match status" value="1"/>
</dbReference>
<keyword evidence="4" id="KW-0904">Protein phosphatase</keyword>
<dbReference type="InterPro" id="IPR017867">
    <property type="entry name" value="Tyr_phospatase_low_mol_wt"/>
</dbReference>
<evidence type="ECO:0000313" key="9">
    <source>
        <dbReference type="Proteomes" id="UP000198752"/>
    </source>
</evidence>
<dbReference type="Gene3D" id="3.40.50.2300">
    <property type="match status" value="1"/>
</dbReference>
<evidence type="ECO:0000256" key="2">
    <source>
        <dbReference type="ARBA" id="ARBA00013064"/>
    </source>
</evidence>
<feature type="active site" description="Nucleophile" evidence="6">
    <location>
        <position position="7"/>
    </location>
</feature>
<proteinExistence type="inferred from homology"/>
<reference evidence="9" key="1">
    <citation type="submission" date="2016-10" db="EMBL/GenBank/DDBJ databases">
        <authorList>
            <person name="Varghese N."/>
            <person name="Submissions S."/>
        </authorList>
    </citation>
    <scope>NUCLEOTIDE SEQUENCE [LARGE SCALE GENOMIC DNA]</scope>
    <source>
        <strain evidence="9">ATCC 700379</strain>
    </source>
</reference>
<dbReference type="FunFam" id="3.40.50.2300:FF:000113">
    <property type="entry name" value="Low molecular weight protein-tyrosine-phosphatase"/>
    <property type="match status" value="1"/>
</dbReference>